<evidence type="ECO:0000256" key="1">
    <source>
        <dbReference type="SAM" id="MobiDB-lite"/>
    </source>
</evidence>
<keyword evidence="3" id="KW-1185">Reference proteome</keyword>
<feature type="region of interest" description="Disordered" evidence="1">
    <location>
        <begin position="72"/>
        <end position="110"/>
    </location>
</feature>
<feature type="compositionally biased region" description="Basic residues" evidence="1">
    <location>
        <begin position="8"/>
        <end position="17"/>
    </location>
</feature>
<dbReference type="AlphaFoldDB" id="A0A6A6HZ48"/>
<dbReference type="Proteomes" id="UP000800094">
    <property type="component" value="Unassembled WGS sequence"/>
</dbReference>
<reference evidence="2" key="1">
    <citation type="journal article" date="2020" name="Stud. Mycol.">
        <title>101 Dothideomycetes genomes: a test case for predicting lifestyles and emergence of pathogens.</title>
        <authorList>
            <person name="Haridas S."/>
            <person name="Albert R."/>
            <person name="Binder M."/>
            <person name="Bloem J."/>
            <person name="Labutti K."/>
            <person name="Salamov A."/>
            <person name="Andreopoulos B."/>
            <person name="Baker S."/>
            <person name="Barry K."/>
            <person name="Bills G."/>
            <person name="Bluhm B."/>
            <person name="Cannon C."/>
            <person name="Castanera R."/>
            <person name="Culley D."/>
            <person name="Daum C."/>
            <person name="Ezra D."/>
            <person name="Gonzalez J."/>
            <person name="Henrissat B."/>
            <person name="Kuo A."/>
            <person name="Liang C."/>
            <person name="Lipzen A."/>
            <person name="Lutzoni F."/>
            <person name="Magnuson J."/>
            <person name="Mondo S."/>
            <person name="Nolan M."/>
            <person name="Ohm R."/>
            <person name="Pangilinan J."/>
            <person name="Park H.-J."/>
            <person name="Ramirez L."/>
            <person name="Alfaro M."/>
            <person name="Sun H."/>
            <person name="Tritt A."/>
            <person name="Yoshinaga Y."/>
            <person name="Zwiers L.-H."/>
            <person name="Turgeon B."/>
            <person name="Goodwin S."/>
            <person name="Spatafora J."/>
            <person name="Crous P."/>
            <person name="Grigoriev I."/>
        </authorList>
    </citation>
    <scope>NUCLEOTIDE SEQUENCE</scope>
    <source>
        <strain evidence="2">CBS 122368</strain>
    </source>
</reference>
<dbReference type="GeneID" id="54585625"/>
<feature type="region of interest" description="Disordered" evidence="1">
    <location>
        <begin position="1"/>
        <end position="57"/>
    </location>
</feature>
<dbReference type="EMBL" id="ML987205">
    <property type="protein sequence ID" value="KAF2243485.1"/>
    <property type="molecule type" value="Genomic_DNA"/>
</dbReference>
<name>A0A6A6HZ48_9PLEO</name>
<proteinExistence type="predicted"/>
<accession>A0A6A6HZ48</accession>
<evidence type="ECO:0000313" key="2">
    <source>
        <dbReference type="EMBL" id="KAF2243485.1"/>
    </source>
</evidence>
<gene>
    <name evidence="2" type="ORF">BU26DRAFT_554967</name>
</gene>
<feature type="compositionally biased region" description="Basic residues" evidence="1">
    <location>
        <begin position="72"/>
        <end position="86"/>
    </location>
</feature>
<dbReference type="OrthoDB" id="3800281at2759"/>
<protein>
    <submittedName>
        <fullName evidence="2">Uncharacterized protein</fullName>
    </submittedName>
</protein>
<feature type="compositionally biased region" description="Polar residues" evidence="1">
    <location>
        <begin position="23"/>
        <end position="41"/>
    </location>
</feature>
<dbReference type="RefSeq" id="XP_033678489.1">
    <property type="nucleotide sequence ID" value="XM_033832295.1"/>
</dbReference>
<evidence type="ECO:0000313" key="3">
    <source>
        <dbReference type="Proteomes" id="UP000800094"/>
    </source>
</evidence>
<sequence>MAQTNAPRRSKRLRSRRERKETTFQSRSRIQKTQSPSTTPNARKKKRSSSSSILPEVDLELLETQLTRCLSKAKRRQRRRSSHHVSRFFSASASSTCSTNEENNEEEEAYGELADLSADNVEWGAADDLDPTRNLSYDSRCEPGNEEYEYDGFVVSDDDVIVEACSESESEAS</sequence>
<organism evidence="2 3">
    <name type="scientific">Trematosphaeria pertusa</name>
    <dbReference type="NCBI Taxonomy" id="390896"/>
    <lineage>
        <taxon>Eukaryota</taxon>
        <taxon>Fungi</taxon>
        <taxon>Dikarya</taxon>
        <taxon>Ascomycota</taxon>
        <taxon>Pezizomycotina</taxon>
        <taxon>Dothideomycetes</taxon>
        <taxon>Pleosporomycetidae</taxon>
        <taxon>Pleosporales</taxon>
        <taxon>Massarineae</taxon>
        <taxon>Trematosphaeriaceae</taxon>
        <taxon>Trematosphaeria</taxon>
    </lineage>
</organism>